<name>A0A0A9ZAL3_LYGHE</name>
<dbReference type="EMBL" id="GBHO01003211">
    <property type="protein sequence ID" value="JAG40393.1"/>
    <property type="molecule type" value="Transcribed_RNA"/>
</dbReference>
<dbReference type="AlphaFoldDB" id="A0A0A9ZAL3"/>
<dbReference type="GO" id="GO:0006623">
    <property type="term" value="P:protein targeting to vacuole"/>
    <property type="evidence" value="ECO:0007669"/>
    <property type="project" value="TreeGrafter"/>
</dbReference>
<evidence type="ECO:0000313" key="2">
    <source>
        <dbReference type="EMBL" id="JAG40393.1"/>
    </source>
</evidence>
<accession>A0A0A9ZAL3</accession>
<comment type="similarity">
    <text evidence="1">Belongs to the VPS13 family.</text>
</comment>
<dbReference type="InterPro" id="IPR026847">
    <property type="entry name" value="VPS13"/>
</dbReference>
<reference evidence="2" key="1">
    <citation type="journal article" date="2014" name="PLoS ONE">
        <title>Transcriptome-Based Identification of ABC Transporters in the Western Tarnished Plant Bug Lygus hesperus.</title>
        <authorList>
            <person name="Hull J.J."/>
            <person name="Chaney K."/>
            <person name="Geib S.M."/>
            <person name="Fabrick J.A."/>
            <person name="Brent C.S."/>
            <person name="Walsh D."/>
            <person name="Lavine L.C."/>
        </authorList>
    </citation>
    <scope>NUCLEOTIDE SEQUENCE</scope>
</reference>
<evidence type="ECO:0000256" key="1">
    <source>
        <dbReference type="ARBA" id="ARBA00006545"/>
    </source>
</evidence>
<organism evidence="2">
    <name type="scientific">Lygus hesperus</name>
    <name type="common">Western plant bug</name>
    <dbReference type="NCBI Taxonomy" id="30085"/>
    <lineage>
        <taxon>Eukaryota</taxon>
        <taxon>Metazoa</taxon>
        <taxon>Ecdysozoa</taxon>
        <taxon>Arthropoda</taxon>
        <taxon>Hexapoda</taxon>
        <taxon>Insecta</taxon>
        <taxon>Pterygota</taxon>
        <taxon>Neoptera</taxon>
        <taxon>Paraneoptera</taxon>
        <taxon>Hemiptera</taxon>
        <taxon>Heteroptera</taxon>
        <taxon>Panheteroptera</taxon>
        <taxon>Cimicomorpha</taxon>
        <taxon>Miridae</taxon>
        <taxon>Mirini</taxon>
        <taxon>Lygus</taxon>
    </lineage>
</organism>
<dbReference type="PANTHER" id="PTHR16166">
    <property type="entry name" value="VACUOLAR PROTEIN SORTING-ASSOCIATED PROTEIN VPS13"/>
    <property type="match status" value="1"/>
</dbReference>
<reference evidence="2" key="2">
    <citation type="submission" date="2014-07" db="EMBL/GenBank/DDBJ databases">
        <authorList>
            <person name="Hull J."/>
        </authorList>
    </citation>
    <scope>NUCLEOTIDE SEQUENCE</scope>
</reference>
<protein>
    <submittedName>
        <fullName evidence="2">Vacuolar protein sorting-associated protein 13C</fullName>
    </submittedName>
</protein>
<gene>
    <name evidence="2" type="primary">VPS13C_1</name>
    <name evidence="2" type="ORF">CM83_3110</name>
</gene>
<dbReference type="GO" id="GO:0045053">
    <property type="term" value="P:protein retention in Golgi apparatus"/>
    <property type="evidence" value="ECO:0007669"/>
    <property type="project" value="TreeGrafter"/>
</dbReference>
<dbReference type="PANTHER" id="PTHR16166:SF93">
    <property type="entry name" value="INTERMEMBRANE LIPID TRANSFER PROTEIN VPS13"/>
    <property type="match status" value="1"/>
</dbReference>
<proteinExistence type="inferred from homology"/>
<sequence>MAMLSVNKMHMEFDQIVARSINSSLEDIAQGILKEYMKNTGSLATNALLSSSLLGNPLGFVRSVRESASAISHPPRELSSSKHTISAADHVILSTAKLVGTTVGGVVGMASNVTSSLAGGVSKLILNDKKHQKDQIESRRDKPKNVLHGFTRGATSIGKGFLSAVTGLVTQPVKGGQASGASGAAVGLVSALANVPTKVVAATLDGLTNVADGVASNIAGSPDTNIIYRNPNRVIQILPCHLMNVESKPR</sequence>